<keyword evidence="3" id="KW-0732">Signal</keyword>
<name>A0ABP8LLM3_9BACT</name>
<keyword evidence="9" id="KW-1185">Reference proteome</keyword>
<organism evidence="8 9">
    <name type="scientific">Ravibacter arvi</name>
    <dbReference type="NCBI Taxonomy" id="2051041"/>
    <lineage>
        <taxon>Bacteria</taxon>
        <taxon>Pseudomonadati</taxon>
        <taxon>Bacteroidota</taxon>
        <taxon>Cytophagia</taxon>
        <taxon>Cytophagales</taxon>
        <taxon>Spirosomataceae</taxon>
        <taxon>Ravibacter</taxon>
    </lineage>
</organism>
<proteinExistence type="inferred from homology"/>
<dbReference type="EMBL" id="BAABEY010000001">
    <property type="protein sequence ID" value="GAA4431636.1"/>
    <property type="molecule type" value="Genomic_DNA"/>
</dbReference>
<evidence type="ECO:0000256" key="3">
    <source>
        <dbReference type="ARBA" id="ARBA00022729"/>
    </source>
</evidence>
<sequence>MKKIAYFFSTLALIGFSSSCSNENINFKPVQYISSDIVYGNTVYITQAVNRLYTHIPGGFNRLGGVSMVASATDEAVHASRGSEAELWGTGSWGTTPGTQRDDMFAFLHTGIRATYVYSEEVHPFIVDAVMNKAERDAHYGQVLFIRALLNFELLKRYGEYPIVRQAFKPTDNMTIPKNSYQECVQYIADLCDEAAPLLRISYPTADFGRATRGSAMALKARLLLYAASPLNNPGDDVAKWQAAAEAAEKVISFTDNGAKVYDLYTAGTGYDAFFNVLAGNKEIIFSKMEVRSNNLERLNGLVSLVGGMGGTNPTLDLVNAYERLDGTPFDWNNPMHAEAPFANRDPRLAKSILFNGATWMDTKVETFEGGKDRQTINATRTGFYLRKFLSQNARFVAPTGVADHCFPILRYGEVLLNYAEAMNEVNGPDHAGAFTMTAREALTLIRKRAGLTGNLGVAAATTKEEMREAIRKERRIELAFEEHRHMDLRRWKLAEEVLNKPVSGLKITKVDETTFTYQAQVVENRVFQPKMYRYPFPQEETSRNTSLNQNLGW</sequence>
<dbReference type="InterPro" id="IPR011990">
    <property type="entry name" value="TPR-like_helical_dom_sf"/>
</dbReference>
<reference evidence="9" key="1">
    <citation type="journal article" date="2019" name="Int. J. Syst. Evol. Microbiol.">
        <title>The Global Catalogue of Microorganisms (GCM) 10K type strain sequencing project: providing services to taxonomists for standard genome sequencing and annotation.</title>
        <authorList>
            <consortium name="The Broad Institute Genomics Platform"/>
            <consortium name="The Broad Institute Genome Sequencing Center for Infectious Disease"/>
            <person name="Wu L."/>
            <person name="Ma J."/>
        </authorList>
    </citation>
    <scope>NUCLEOTIDE SEQUENCE [LARGE SCALE GENOMIC DNA]</scope>
    <source>
        <strain evidence="9">JCM 31920</strain>
    </source>
</reference>
<evidence type="ECO:0000259" key="6">
    <source>
        <dbReference type="Pfam" id="PF07980"/>
    </source>
</evidence>
<comment type="subcellular location">
    <subcellularLocation>
        <location evidence="1">Cell outer membrane</location>
    </subcellularLocation>
</comment>
<evidence type="ECO:0000256" key="4">
    <source>
        <dbReference type="ARBA" id="ARBA00023136"/>
    </source>
</evidence>
<evidence type="ECO:0000256" key="1">
    <source>
        <dbReference type="ARBA" id="ARBA00004442"/>
    </source>
</evidence>
<evidence type="ECO:0000313" key="9">
    <source>
        <dbReference type="Proteomes" id="UP001501508"/>
    </source>
</evidence>
<dbReference type="SUPFAM" id="SSF48452">
    <property type="entry name" value="TPR-like"/>
    <property type="match status" value="1"/>
</dbReference>
<dbReference type="RefSeq" id="WP_345026190.1">
    <property type="nucleotide sequence ID" value="NZ_BAABEY010000001.1"/>
</dbReference>
<dbReference type="InterPro" id="IPR012944">
    <property type="entry name" value="SusD_RagB_dom"/>
</dbReference>
<evidence type="ECO:0000256" key="5">
    <source>
        <dbReference type="ARBA" id="ARBA00023237"/>
    </source>
</evidence>
<dbReference type="InterPro" id="IPR033985">
    <property type="entry name" value="SusD-like_N"/>
</dbReference>
<keyword evidence="4" id="KW-0472">Membrane</keyword>
<gene>
    <name evidence="8" type="ORF">GCM10023091_02650</name>
</gene>
<comment type="caution">
    <text evidence="8">The sequence shown here is derived from an EMBL/GenBank/DDBJ whole genome shotgun (WGS) entry which is preliminary data.</text>
</comment>
<dbReference type="PROSITE" id="PS51257">
    <property type="entry name" value="PROKAR_LIPOPROTEIN"/>
    <property type="match status" value="1"/>
</dbReference>
<comment type="similarity">
    <text evidence="2">Belongs to the SusD family.</text>
</comment>
<evidence type="ECO:0000313" key="8">
    <source>
        <dbReference type="EMBL" id="GAA4431636.1"/>
    </source>
</evidence>
<dbReference type="Pfam" id="PF14322">
    <property type="entry name" value="SusD-like_3"/>
    <property type="match status" value="1"/>
</dbReference>
<evidence type="ECO:0000259" key="7">
    <source>
        <dbReference type="Pfam" id="PF14322"/>
    </source>
</evidence>
<dbReference type="Pfam" id="PF07980">
    <property type="entry name" value="SusD_RagB"/>
    <property type="match status" value="1"/>
</dbReference>
<protein>
    <submittedName>
        <fullName evidence="8">RagB/SusD family nutrient uptake outer membrane protein</fullName>
    </submittedName>
</protein>
<feature type="domain" description="SusD-like N-terminal" evidence="7">
    <location>
        <begin position="131"/>
        <end position="225"/>
    </location>
</feature>
<evidence type="ECO:0000256" key="2">
    <source>
        <dbReference type="ARBA" id="ARBA00006275"/>
    </source>
</evidence>
<keyword evidence="5" id="KW-0998">Cell outer membrane</keyword>
<accession>A0ABP8LLM3</accession>
<dbReference type="Proteomes" id="UP001501508">
    <property type="component" value="Unassembled WGS sequence"/>
</dbReference>
<feature type="domain" description="RagB/SusD" evidence="6">
    <location>
        <begin position="307"/>
        <end position="554"/>
    </location>
</feature>
<dbReference type="Gene3D" id="1.25.40.390">
    <property type="match status" value="1"/>
</dbReference>